<dbReference type="PANTHER" id="PTHR43712">
    <property type="entry name" value="PUTATIVE (AFU_ORTHOLOGUE AFUA_4G14580)-RELATED"/>
    <property type="match status" value="1"/>
</dbReference>
<keyword evidence="3" id="KW-0949">S-adenosyl-L-methionine</keyword>
<dbReference type="Pfam" id="PF00891">
    <property type="entry name" value="Methyltransf_2"/>
    <property type="match status" value="1"/>
</dbReference>
<dbReference type="Gene3D" id="3.40.50.150">
    <property type="entry name" value="Vaccinia Virus protein VP39"/>
    <property type="match status" value="1"/>
</dbReference>
<organism evidence="5 6">
    <name type="scientific">Talaromyces pinophilus</name>
    <name type="common">Penicillium pinophilum</name>
    <dbReference type="NCBI Taxonomy" id="128442"/>
    <lineage>
        <taxon>Eukaryota</taxon>
        <taxon>Fungi</taxon>
        <taxon>Dikarya</taxon>
        <taxon>Ascomycota</taxon>
        <taxon>Pezizomycotina</taxon>
        <taxon>Eurotiomycetes</taxon>
        <taxon>Eurotiomycetidae</taxon>
        <taxon>Eurotiales</taxon>
        <taxon>Trichocomaceae</taxon>
        <taxon>Talaromyces</taxon>
        <taxon>Talaromyces sect. Talaromyces</taxon>
    </lineage>
</organism>
<evidence type="ECO:0000256" key="1">
    <source>
        <dbReference type="ARBA" id="ARBA00022603"/>
    </source>
</evidence>
<evidence type="ECO:0000259" key="4">
    <source>
        <dbReference type="Pfam" id="PF00891"/>
    </source>
</evidence>
<dbReference type="PANTHER" id="PTHR43712:SF16">
    <property type="entry name" value="O-METHYLTRANSFERASE ELCB"/>
    <property type="match status" value="1"/>
</dbReference>
<evidence type="ECO:0000313" key="6">
    <source>
        <dbReference type="Proteomes" id="UP000053095"/>
    </source>
</evidence>
<reference evidence="6" key="1">
    <citation type="journal article" date="2015" name="Genome Announc.">
        <title>Draft genome sequence of Talaromyces cellulolyticus strain Y-94, a source of lignocellulosic biomass-degrading enzymes.</title>
        <authorList>
            <person name="Fujii T."/>
            <person name="Koike H."/>
            <person name="Sawayama S."/>
            <person name="Yano S."/>
            <person name="Inoue H."/>
        </authorList>
    </citation>
    <scope>NUCLEOTIDE SEQUENCE [LARGE SCALE GENOMIC DNA]</scope>
    <source>
        <strain evidence="6">Y-94</strain>
    </source>
</reference>
<dbReference type="InterPro" id="IPR001077">
    <property type="entry name" value="COMT_C"/>
</dbReference>
<dbReference type="Gene3D" id="1.10.10.10">
    <property type="entry name" value="Winged helix-like DNA-binding domain superfamily/Winged helix DNA-binding domain"/>
    <property type="match status" value="1"/>
</dbReference>
<gene>
    <name evidence="5" type="ORF">TCE0_041f13835</name>
</gene>
<dbReference type="AlphaFoldDB" id="A0A6V8HH97"/>
<protein>
    <submittedName>
        <fullName evidence="5">O-methyltransferase</fullName>
    </submittedName>
</protein>
<dbReference type="GO" id="GO:0032259">
    <property type="term" value="P:methylation"/>
    <property type="evidence" value="ECO:0007669"/>
    <property type="project" value="UniProtKB-KW"/>
</dbReference>
<dbReference type="GO" id="GO:0008171">
    <property type="term" value="F:O-methyltransferase activity"/>
    <property type="evidence" value="ECO:0007669"/>
    <property type="project" value="InterPro"/>
</dbReference>
<keyword evidence="6" id="KW-1185">Reference proteome</keyword>
<dbReference type="PROSITE" id="PS51683">
    <property type="entry name" value="SAM_OMT_II"/>
    <property type="match status" value="1"/>
</dbReference>
<dbReference type="InterPro" id="IPR029063">
    <property type="entry name" value="SAM-dependent_MTases_sf"/>
</dbReference>
<dbReference type="SUPFAM" id="SSF53335">
    <property type="entry name" value="S-adenosyl-L-methionine-dependent methyltransferases"/>
    <property type="match status" value="1"/>
</dbReference>
<dbReference type="InterPro" id="IPR036388">
    <property type="entry name" value="WH-like_DNA-bd_sf"/>
</dbReference>
<keyword evidence="2" id="KW-0808">Transferase</keyword>
<accession>A0A6V8HH97</accession>
<dbReference type="EMBL" id="DF933837">
    <property type="protein sequence ID" value="GAM41030.1"/>
    <property type="molecule type" value="Genomic_DNA"/>
</dbReference>
<evidence type="ECO:0000256" key="2">
    <source>
        <dbReference type="ARBA" id="ARBA00022679"/>
    </source>
</evidence>
<dbReference type="InterPro" id="IPR016461">
    <property type="entry name" value="COMT-like"/>
</dbReference>
<dbReference type="Proteomes" id="UP000053095">
    <property type="component" value="Unassembled WGS sequence"/>
</dbReference>
<keyword evidence="1" id="KW-0489">Methyltransferase</keyword>
<dbReference type="InterPro" id="IPR036390">
    <property type="entry name" value="WH_DNA-bd_sf"/>
</dbReference>
<evidence type="ECO:0000313" key="5">
    <source>
        <dbReference type="EMBL" id="GAM41030.1"/>
    </source>
</evidence>
<proteinExistence type="predicted"/>
<feature type="domain" description="O-methyltransferase C-terminal" evidence="4">
    <location>
        <begin position="202"/>
        <end position="395"/>
    </location>
</feature>
<name>A0A6V8HH97_TALPI</name>
<comment type="caution">
    <text evidence="5">The sequence shown here is derived from an EMBL/GenBank/DDBJ whole genome shotgun (WGS) entry which is preliminary data.</text>
</comment>
<sequence length="421" mass="47277">MPSLTLKERAARISEAAKRLSDELKQANFPEPSFELGLPAPLYSDAPDTSALRSKQELLYMVDELHSLLTEPVLQLTAQLRNPILSVHPIIRLGIAENFPAEGTSVQNLASKLQLSENLVRRLLSHSATYHIYHESSPDYFVHTAASRTLSENNGMRQWILIGREETLAGTCQMATTLQEHSFSEEPECCGWSVRNNTHLPLFQALAGMPERATTFAEAMRWQSTLPGFSHHYLIEAFPWGPDKQQLTVVDVGGSVGHVSQALLDHNPHVKCIVQDYPDVVSQGQASLPDAYKSRITFQAHDFFKEQPVQGADVYLLRMILHDWSDKYAIKILQGLIPALKHGAKVVINDRVMPGWQEAHYLVEREARDNDMYMLGLLNSRERTAEDWSALLKGADERFQLTTIHQPPQSALAIVEVTWSG</sequence>
<dbReference type="SUPFAM" id="SSF46785">
    <property type="entry name" value="Winged helix' DNA-binding domain"/>
    <property type="match status" value="1"/>
</dbReference>
<evidence type="ECO:0000256" key="3">
    <source>
        <dbReference type="ARBA" id="ARBA00022691"/>
    </source>
</evidence>